<proteinExistence type="predicted"/>
<dbReference type="InterPro" id="IPR036390">
    <property type="entry name" value="WH_DNA-bd_sf"/>
</dbReference>
<comment type="caution">
    <text evidence="6">The sequence shown here is derived from an EMBL/GenBank/DDBJ whole genome shotgun (WGS) entry which is preliminary data.</text>
</comment>
<name>A0A9X1IK39_9PROT</name>
<evidence type="ECO:0000256" key="4">
    <source>
        <dbReference type="SAM" id="MobiDB-lite"/>
    </source>
</evidence>
<dbReference type="GO" id="GO:0003700">
    <property type="term" value="F:DNA-binding transcription factor activity"/>
    <property type="evidence" value="ECO:0007669"/>
    <property type="project" value="InterPro"/>
</dbReference>
<dbReference type="PROSITE" id="PS50949">
    <property type="entry name" value="HTH_GNTR"/>
    <property type="match status" value="1"/>
</dbReference>
<dbReference type="Proteomes" id="UP001139311">
    <property type="component" value="Unassembled WGS sequence"/>
</dbReference>
<evidence type="ECO:0000313" key="7">
    <source>
        <dbReference type="Proteomes" id="UP001139311"/>
    </source>
</evidence>
<feature type="region of interest" description="Disordered" evidence="4">
    <location>
        <begin position="1"/>
        <end position="20"/>
    </location>
</feature>
<dbReference type="PRINTS" id="PR00035">
    <property type="entry name" value="HTHGNTR"/>
</dbReference>
<protein>
    <submittedName>
        <fullName evidence="6">GntR family transcriptional regulator</fullName>
    </submittedName>
</protein>
<evidence type="ECO:0000256" key="2">
    <source>
        <dbReference type="ARBA" id="ARBA00023125"/>
    </source>
</evidence>
<dbReference type="GO" id="GO:0003677">
    <property type="term" value="F:DNA binding"/>
    <property type="evidence" value="ECO:0007669"/>
    <property type="project" value="UniProtKB-KW"/>
</dbReference>
<dbReference type="PANTHER" id="PTHR43537:SF49">
    <property type="entry name" value="TRANSCRIPTIONAL REGULATORY PROTEIN"/>
    <property type="match status" value="1"/>
</dbReference>
<sequence length="239" mass="25787">MSQAREAGLARGMVPEPLHPATIPATLTETIRTGLSDDIISGRLPPGTELEEQALAERFGASRTPVREALRELAAAGLVSIEPRRGVRVAALTLDQLGEMFEVMAETEAMCIRLATHRMTAPERAALLALHARMAATAAAGNLHAYDAQNRDFHFAIYHATHNAFLAEHARALRLRLAPFRRAQFRGADRLARSHAEHAAILDQVLRGDGAEAGQLMRAHMLAASASLADYLAEQPVAG</sequence>
<feature type="domain" description="HTH gntR-type" evidence="5">
    <location>
        <begin position="25"/>
        <end position="92"/>
    </location>
</feature>
<dbReference type="SUPFAM" id="SSF46785">
    <property type="entry name" value="Winged helix' DNA-binding domain"/>
    <property type="match status" value="1"/>
</dbReference>
<dbReference type="PANTHER" id="PTHR43537">
    <property type="entry name" value="TRANSCRIPTIONAL REGULATOR, GNTR FAMILY"/>
    <property type="match status" value="1"/>
</dbReference>
<dbReference type="InterPro" id="IPR036388">
    <property type="entry name" value="WH-like_DNA-bd_sf"/>
</dbReference>
<dbReference type="SMART" id="SM00345">
    <property type="entry name" value="HTH_GNTR"/>
    <property type="match status" value="1"/>
</dbReference>
<keyword evidence="7" id="KW-1185">Reference proteome</keyword>
<dbReference type="Gene3D" id="1.20.120.530">
    <property type="entry name" value="GntR ligand-binding domain-like"/>
    <property type="match status" value="1"/>
</dbReference>
<organism evidence="6 7">
    <name type="scientific">Roseicella aerolata</name>
    <dbReference type="NCBI Taxonomy" id="2883479"/>
    <lineage>
        <taxon>Bacteria</taxon>
        <taxon>Pseudomonadati</taxon>
        <taxon>Pseudomonadota</taxon>
        <taxon>Alphaproteobacteria</taxon>
        <taxon>Acetobacterales</taxon>
        <taxon>Roseomonadaceae</taxon>
        <taxon>Roseicella</taxon>
    </lineage>
</organism>
<evidence type="ECO:0000313" key="6">
    <source>
        <dbReference type="EMBL" id="MCB4824848.1"/>
    </source>
</evidence>
<dbReference type="Pfam" id="PF00392">
    <property type="entry name" value="GntR"/>
    <property type="match status" value="1"/>
</dbReference>
<evidence type="ECO:0000256" key="1">
    <source>
        <dbReference type="ARBA" id="ARBA00023015"/>
    </source>
</evidence>
<evidence type="ECO:0000256" key="3">
    <source>
        <dbReference type="ARBA" id="ARBA00023163"/>
    </source>
</evidence>
<keyword evidence="1" id="KW-0805">Transcription regulation</keyword>
<dbReference type="Gene3D" id="1.10.10.10">
    <property type="entry name" value="Winged helix-like DNA-binding domain superfamily/Winged helix DNA-binding domain"/>
    <property type="match status" value="1"/>
</dbReference>
<dbReference type="InterPro" id="IPR011711">
    <property type="entry name" value="GntR_C"/>
</dbReference>
<dbReference type="SMART" id="SM00895">
    <property type="entry name" value="FCD"/>
    <property type="match status" value="1"/>
</dbReference>
<dbReference type="Pfam" id="PF07729">
    <property type="entry name" value="FCD"/>
    <property type="match status" value="1"/>
</dbReference>
<dbReference type="InterPro" id="IPR000524">
    <property type="entry name" value="Tscrpt_reg_HTH_GntR"/>
</dbReference>
<keyword evidence="2" id="KW-0238">DNA-binding</keyword>
<dbReference type="InterPro" id="IPR008920">
    <property type="entry name" value="TF_FadR/GntR_C"/>
</dbReference>
<gene>
    <name evidence="6" type="ORF">LHA35_24255</name>
</gene>
<dbReference type="SUPFAM" id="SSF48008">
    <property type="entry name" value="GntR ligand-binding domain-like"/>
    <property type="match status" value="1"/>
</dbReference>
<reference evidence="6" key="1">
    <citation type="submission" date="2021-10" db="EMBL/GenBank/DDBJ databases">
        <title>Roseicella aerolatum sp. nov., isolated from aerosols of e-waste dismantling site.</title>
        <authorList>
            <person name="Qin T."/>
        </authorList>
    </citation>
    <scope>NUCLEOTIDE SEQUENCE</scope>
    <source>
        <strain evidence="6">GB24</strain>
    </source>
</reference>
<evidence type="ECO:0000259" key="5">
    <source>
        <dbReference type="PROSITE" id="PS50949"/>
    </source>
</evidence>
<dbReference type="EMBL" id="JAJAQI010000054">
    <property type="protein sequence ID" value="MCB4824848.1"/>
    <property type="molecule type" value="Genomic_DNA"/>
</dbReference>
<dbReference type="AlphaFoldDB" id="A0A9X1IK39"/>
<accession>A0A9X1IK39</accession>
<dbReference type="RefSeq" id="WP_226613383.1">
    <property type="nucleotide sequence ID" value="NZ_JAJAQI010000054.1"/>
</dbReference>
<dbReference type="CDD" id="cd07377">
    <property type="entry name" value="WHTH_GntR"/>
    <property type="match status" value="1"/>
</dbReference>
<keyword evidence="3" id="KW-0804">Transcription</keyword>